<feature type="region of interest" description="Disordered" evidence="4">
    <location>
        <begin position="186"/>
        <end position="222"/>
    </location>
</feature>
<dbReference type="Gene3D" id="1.10.150.60">
    <property type="entry name" value="ARID DNA-binding domain"/>
    <property type="match status" value="1"/>
</dbReference>
<proteinExistence type="predicted"/>
<evidence type="ECO:0000256" key="1">
    <source>
        <dbReference type="ARBA" id="ARBA00023015"/>
    </source>
</evidence>
<feature type="compositionally biased region" description="Basic and acidic residues" evidence="4">
    <location>
        <begin position="211"/>
        <end position="222"/>
    </location>
</feature>
<dbReference type="PROSITE" id="PS51011">
    <property type="entry name" value="ARID"/>
    <property type="match status" value="1"/>
</dbReference>
<name>B5VTE6_YEAS6</name>
<keyword evidence="1" id="KW-0805">Transcription regulation</keyword>
<protein>
    <submittedName>
        <fullName evidence="6">YPL016Wp-like protein</fullName>
    </submittedName>
</protein>
<dbReference type="FunFam" id="1.10.150.60:FF:000024">
    <property type="entry name" value="SWI/SNF chromatin-remodeling complex subunit SWI1"/>
    <property type="match status" value="1"/>
</dbReference>
<dbReference type="SUPFAM" id="SSF46774">
    <property type="entry name" value="ARID-like"/>
    <property type="match status" value="1"/>
</dbReference>
<keyword evidence="3" id="KW-0539">Nucleus</keyword>
<dbReference type="SMART" id="SM00501">
    <property type="entry name" value="BRIGHT"/>
    <property type="match status" value="1"/>
</dbReference>
<dbReference type="InterPro" id="IPR036431">
    <property type="entry name" value="ARID_dom_sf"/>
</dbReference>
<evidence type="ECO:0000256" key="4">
    <source>
        <dbReference type="SAM" id="MobiDB-lite"/>
    </source>
</evidence>
<dbReference type="GO" id="GO:0000976">
    <property type="term" value="F:transcription cis-regulatory region binding"/>
    <property type="evidence" value="ECO:0007669"/>
    <property type="project" value="TreeGrafter"/>
</dbReference>
<organism evidence="6 7">
    <name type="scientific">Saccharomyces cerevisiae (strain AWRI1631)</name>
    <name type="common">Baker's yeast</name>
    <dbReference type="NCBI Taxonomy" id="545124"/>
    <lineage>
        <taxon>Eukaryota</taxon>
        <taxon>Fungi</taxon>
        <taxon>Dikarya</taxon>
        <taxon>Ascomycota</taxon>
        <taxon>Saccharomycotina</taxon>
        <taxon>Saccharomycetes</taxon>
        <taxon>Saccharomycetales</taxon>
        <taxon>Saccharomycetaceae</taxon>
        <taxon>Saccharomyces</taxon>
    </lineage>
</organism>
<dbReference type="Proteomes" id="UP000008988">
    <property type="component" value="Unassembled WGS sequence"/>
</dbReference>
<dbReference type="GO" id="GO:0016514">
    <property type="term" value="C:SWI/SNF complex"/>
    <property type="evidence" value="ECO:0007669"/>
    <property type="project" value="TreeGrafter"/>
</dbReference>
<dbReference type="CDD" id="cd16871">
    <property type="entry name" value="ARID_Swi1p-like"/>
    <property type="match status" value="1"/>
</dbReference>
<evidence type="ECO:0000313" key="6">
    <source>
        <dbReference type="EMBL" id="EDZ68798.1"/>
    </source>
</evidence>
<evidence type="ECO:0000259" key="5">
    <source>
        <dbReference type="PROSITE" id="PS51011"/>
    </source>
</evidence>
<evidence type="ECO:0000313" key="7">
    <source>
        <dbReference type="Proteomes" id="UP000008988"/>
    </source>
</evidence>
<dbReference type="InterPro" id="IPR001606">
    <property type="entry name" value="ARID_dom"/>
</dbReference>
<dbReference type="OrthoDB" id="1938591at2759"/>
<evidence type="ECO:0000256" key="3">
    <source>
        <dbReference type="ARBA" id="ARBA00023242"/>
    </source>
</evidence>
<reference evidence="6 7" key="1">
    <citation type="journal article" date="2008" name="FEMS Yeast Res.">
        <title>Comparative genome analysis of a Saccharomyces cerevisiae wine strain.</title>
        <authorList>
            <person name="Borneman A.R."/>
            <person name="Forgan A.H."/>
            <person name="Pretorius I.S."/>
            <person name="Chambers P.J."/>
        </authorList>
    </citation>
    <scope>NUCLEOTIDE SEQUENCE [LARGE SCALE GENOMIC DNA]</scope>
    <source>
        <strain evidence="6 7">AWRI1631</strain>
    </source>
</reference>
<dbReference type="InterPro" id="IPR051232">
    <property type="entry name" value="ARID/SWI1_ChromRemod"/>
</dbReference>
<dbReference type="PANTHER" id="PTHR13964:SF27">
    <property type="entry name" value="HAT-TRICK, ISOFORM D"/>
    <property type="match status" value="1"/>
</dbReference>
<dbReference type="AlphaFoldDB" id="B5VTE6"/>
<feature type="compositionally biased region" description="Basic residues" evidence="4">
    <location>
        <begin position="198"/>
        <end position="210"/>
    </location>
</feature>
<dbReference type="SMART" id="SM01014">
    <property type="entry name" value="ARID"/>
    <property type="match status" value="1"/>
</dbReference>
<dbReference type="PANTHER" id="PTHR13964">
    <property type="entry name" value="RBP-RELATED"/>
    <property type="match status" value="1"/>
</dbReference>
<comment type="caution">
    <text evidence="6">The sequence shown here is derived from an EMBL/GenBank/DDBJ whole genome shotgun (WGS) entry which is preliminary data.</text>
</comment>
<feature type="domain" description="ARID" evidence="5">
    <location>
        <begin position="11"/>
        <end position="98"/>
    </location>
</feature>
<accession>B5VTE6</accession>
<evidence type="ECO:0000256" key="2">
    <source>
        <dbReference type="ARBA" id="ARBA00023163"/>
    </source>
</evidence>
<feature type="non-terminal residue" evidence="6">
    <location>
        <position position="1"/>
    </location>
</feature>
<feature type="compositionally biased region" description="Low complexity" evidence="4">
    <location>
        <begin position="186"/>
        <end position="197"/>
    </location>
</feature>
<dbReference type="GO" id="GO:0006357">
    <property type="term" value="P:regulation of transcription by RNA polymerase II"/>
    <property type="evidence" value="ECO:0007669"/>
    <property type="project" value="TreeGrafter"/>
</dbReference>
<gene>
    <name evidence="6" type="ORF">AWRI1631_162500</name>
</gene>
<sequence>LQEKISTELNNKQYELFMKSLIENCKKRNMPLQSIPEIGNRKINLFYLYMLVQKFGGADQVTRTQQWSMVAQRLQISDYQQLESIYFRILLPYERHMISQEGIKETQAKRIFLQQFLQELLKKVQQQQQAAALANANNNINSASSAPTPAAPGASVPATAAPGTEAGIVPVSANTPKSLNSNININVNNNNIGQQQVKKPRKQRVKKKTKKELELERKEREDFQKRQQKLLEDQQRQQKLLLETKLRQQYEIELKKLPKVYKRSIVRNYKPLINRLKHYNGYDINYISKIGEKIDSNKPIFLFAPELGAINLHALSMSLQSKNLGEINTALNTLLVTSADSNLKISLVKYPELLDSLAILGMNLLSNLSQNVVPYHRNTSDYYYEDAGSNQYYVTQHDKMVDKIFEKVNNNGTLTPNDSNDEKVTILVDSLTGNQLPTPTPTEMEPDLDTECFISMQSTSPVVKQWDLLPEPIRFLPNQFPLKIHRTPYLTSLKKIKDEIDDPFTKINTRGAEDPKVLINDQLSTISMILRNISFSDNNSRIMSRNFYLKRFISDLLWLVLIHPENFTCNRKILNFKKDLVIVLSNISHLLEIASSIDCLLILILVISFGQPKLNPMASSSSFGSESLTFNEFQLQWGKYQTFGVDILAKLFSLEKPNLNYFKSILLNKNTGNNLYDRNSNNNHKDKKLLRRLLNLYNDNNKNNNNRHNLLNDVVSFLFSAIPLQQVLSQSADPSLLIDQFSPVISQSLTSILVIVQKILPLSNEVFEISENNSDSNSNNNGNKDSSFNFNKNLPFVWLSSEENIGSGLLKLSEIILNINNSTSKNTLLQQQNYSKVLLPSINISCVQLIKCLVEKSICFENCLNNDPEILKKIASIPNLFPTDLEIFQLFTNPSVDIQIINQYQLLYNLKNDILTNLE</sequence>
<dbReference type="EMBL" id="ABSV01002371">
    <property type="protein sequence ID" value="EDZ68798.1"/>
    <property type="molecule type" value="Genomic_DNA"/>
</dbReference>
<dbReference type="Pfam" id="PF01388">
    <property type="entry name" value="ARID"/>
    <property type="match status" value="1"/>
</dbReference>
<keyword evidence="2" id="KW-0804">Transcription</keyword>